<dbReference type="InterPro" id="IPR008271">
    <property type="entry name" value="Ser/Thr_kinase_AS"/>
</dbReference>
<keyword evidence="3 6" id="KW-0547">Nucleotide-binding</keyword>
<dbReference type="Proteomes" id="UP000750334">
    <property type="component" value="Unassembled WGS sequence"/>
</dbReference>
<proteinExistence type="predicted"/>
<dbReference type="GO" id="GO:0000776">
    <property type="term" value="C:kinetochore"/>
    <property type="evidence" value="ECO:0007669"/>
    <property type="project" value="TreeGrafter"/>
</dbReference>
<dbReference type="GO" id="GO:0005524">
    <property type="term" value="F:ATP binding"/>
    <property type="evidence" value="ECO:0007669"/>
    <property type="project" value="UniProtKB-UniRule"/>
</dbReference>
<dbReference type="GO" id="GO:0007052">
    <property type="term" value="P:mitotic spindle organization"/>
    <property type="evidence" value="ECO:0007669"/>
    <property type="project" value="TreeGrafter"/>
</dbReference>
<dbReference type="PROSITE" id="PS00107">
    <property type="entry name" value="PROTEIN_KINASE_ATP"/>
    <property type="match status" value="1"/>
</dbReference>
<evidence type="ECO:0000256" key="1">
    <source>
        <dbReference type="ARBA" id="ARBA00022527"/>
    </source>
</evidence>
<evidence type="ECO:0000256" key="2">
    <source>
        <dbReference type="ARBA" id="ARBA00022679"/>
    </source>
</evidence>
<dbReference type="OrthoDB" id="4062651at2759"/>
<dbReference type="SUPFAM" id="SSF56112">
    <property type="entry name" value="Protein kinase-like (PK-like)"/>
    <property type="match status" value="1"/>
</dbReference>
<evidence type="ECO:0000256" key="5">
    <source>
        <dbReference type="ARBA" id="ARBA00022840"/>
    </source>
</evidence>
<evidence type="ECO:0000313" key="9">
    <source>
        <dbReference type="EMBL" id="KAG0664844.1"/>
    </source>
</evidence>
<dbReference type="Gene3D" id="1.10.510.10">
    <property type="entry name" value="Transferase(Phosphotransferase) domain 1"/>
    <property type="match status" value="1"/>
</dbReference>
<dbReference type="InterPro" id="IPR000719">
    <property type="entry name" value="Prot_kinase_dom"/>
</dbReference>
<evidence type="ECO:0000256" key="6">
    <source>
        <dbReference type="PROSITE-ProRule" id="PRU10141"/>
    </source>
</evidence>
<feature type="compositionally biased region" description="Basic and acidic residues" evidence="7">
    <location>
        <begin position="392"/>
        <end position="407"/>
    </location>
</feature>
<dbReference type="GO" id="GO:0005634">
    <property type="term" value="C:nucleus"/>
    <property type="evidence" value="ECO:0007669"/>
    <property type="project" value="TreeGrafter"/>
</dbReference>
<keyword evidence="2" id="KW-0808">Transferase</keyword>
<dbReference type="PANTHER" id="PTHR24345:SF0">
    <property type="entry name" value="CELL CYCLE SERINE_THREONINE-PROTEIN KINASE CDC5_MSD2"/>
    <property type="match status" value="1"/>
</dbReference>
<name>A0A9P6W651_MAUEX</name>
<dbReference type="EMBL" id="PUHR01000116">
    <property type="protein sequence ID" value="KAG0664844.1"/>
    <property type="molecule type" value="Genomic_DNA"/>
</dbReference>
<evidence type="ECO:0000259" key="8">
    <source>
        <dbReference type="PROSITE" id="PS50011"/>
    </source>
</evidence>
<gene>
    <name evidence="9" type="primary">CDC5_1</name>
    <name evidence="9" type="ORF">C6P45_000514</name>
</gene>
<dbReference type="GO" id="GO:0004674">
    <property type="term" value="F:protein serine/threonine kinase activity"/>
    <property type="evidence" value="ECO:0007669"/>
    <property type="project" value="UniProtKB-KW"/>
</dbReference>
<dbReference type="InterPro" id="IPR017441">
    <property type="entry name" value="Protein_kinase_ATP_BS"/>
</dbReference>
<reference evidence="9 10" key="1">
    <citation type="submission" date="2020-11" db="EMBL/GenBank/DDBJ databases">
        <title>Kefir isolates.</title>
        <authorList>
            <person name="Marcisauskas S."/>
            <person name="Kim Y."/>
            <person name="Blasche S."/>
        </authorList>
    </citation>
    <scope>NUCLEOTIDE SEQUENCE [LARGE SCALE GENOMIC DNA]</scope>
    <source>
        <strain evidence="9 10">OG2</strain>
    </source>
</reference>
<evidence type="ECO:0000256" key="4">
    <source>
        <dbReference type="ARBA" id="ARBA00022777"/>
    </source>
</evidence>
<feature type="compositionally biased region" description="Basic and acidic residues" evidence="7">
    <location>
        <begin position="1"/>
        <end position="10"/>
    </location>
</feature>
<feature type="compositionally biased region" description="Acidic residues" evidence="7">
    <location>
        <begin position="381"/>
        <end position="391"/>
    </location>
</feature>
<dbReference type="InterPro" id="IPR011009">
    <property type="entry name" value="Kinase-like_dom_sf"/>
</dbReference>
<keyword evidence="5 6" id="KW-0067">ATP-binding</keyword>
<keyword evidence="1" id="KW-0723">Serine/threonine-protein kinase</keyword>
<evidence type="ECO:0000256" key="7">
    <source>
        <dbReference type="SAM" id="MobiDB-lite"/>
    </source>
</evidence>
<dbReference type="PROSITE" id="PS00108">
    <property type="entry name" value="PROTEIN_KINASE_ST"/>
    <property type="match status" value="1"/>
</dbReference>
<feature type="binding site" evidence="6">
    <location>
        <position position="77"/>
    </location>
    <ligand>
        <name>ATP</name>
        <dbReference type="ChEBI" id="CHEBI:30616"/>
    </ligand>
</feature>
<protein>
    <submittedName>
        <fullName evidence="9">Cell cycle serine/threonine-protein kinase cdc5/MSD2</fullName>
    </submittedName>
</protein>
<dbReference type="PANTHER" id="PTHR24345">
    <property type="entry name" value="SERINE/THREONINE-PROTEIN KINASE PLK"/>
    <property type="match status" value="1"/>
</dbReference>
<feature type="compositionally biased region" description="Polar residues" evidence="7">
    <location>
        <begin position="14"/>
        <end position="30"/>
    </location>
</feature>
<feature type="domain" description="Protein kinase" evidence="8">
    <location>
        <begin position="49"/>
        <end position="331"/>
    </location>
</feature>
<comment type="caution">
    <text evidence="9">The sequence shown here is derived from an EMBL/GenBank/DDBJ whole genome shotgun (WGS) entry which is preliminary data.</text>
</comment>
<dbReference type="Pfam" id="PF00069">
    <property type="entry name" value="Pkinase"/>
    <property type="match status" value="1"/>
</dbReference>
<feature type="region of interest" description="Disordered" evidence="7">
    <location>
        <begin position="377"/>
        <end position="407"/>
    </location>
</feature>
<dbReference type="GO" id="GO:0005737">
    <property type="term" value="C:cytoplasm"/>
    <property type="evidence" value="ECO:0007669"/>
    <property type="project" value="TreeGrafter"/>
</dbReference>
<dbReference type="SMART" id="SM00220">
    <property type="entry name" value="S_TKc"/>
    <property type="match status" value="1"/>
</dbReference>
<dbReference type="GO" id="GO:0000922">
    <property type="term" value="C:spindle pole"/>
    <property type="evidence" value="ECO:0007669"/>
    <property type="project" value="TreeGrafter"/>
</dbReference>
<evidence type="ECO:0000256" key="3">
    <source>
        <dbReference type="ARBA" id="ARBA00022741"/>
    </source>
</evidence>
<accession>A0A9P6W651</accession>
<dbReference type="PROSITE" id="PS50011">
    <property type="entry name" value="PROTEIN_KINASE_DOM"/>
    <property type="match status" value="1"/>
</dbReference>
<evidence type="ECO:0000313" key="10">
    <source>
        <dbReference type="Proteomes" id="UP000750334"/>
    </source>
</evidence>
<dbReference type="InterPro" id="IPR036947">
    <property type="entry name" value="POLO_box_dom_sf"/>
</dbReference>
<sequence>MAQLKRKLDIEASQGVSTNPSFTPTHHFSNGKRLNSQVPIYAKHLVQPYRRIKKIGQGKHSICYEIIHPNGNTYAMKTLPIHDHNFKNNHMSRIMNEIEIQKNLSKHKNIATFIEEFQVENEYVAIIMDYYPNNSLETHFNNGTQLREWELRKLMTQLIGGLYWIHKNDIVHGDLKLGNLLLDERFNLRICDFGHSFNNCHNEVNTRNFINTTTFISNSSNKIIGTPNYIAPEIIDRIIRRDTTENLVSFEIDIWSVGVILYVLICGEFPFLDETLDKMCEKILACVVEFPHTRKNDGEISYHVHDLISKLLRKHPLERLTIPEIINHAWFQSYFPESFNIYDNFSIDSYENSSMNLQSTLNFKKCLMDSGLSRLMKPMQDNDEDEEEEGDNEFKINDDNDNDNDNRKSNIISNIFMSPRKANDNLLSESFINNNNNNESVNFRKIRQFLIHLEEHSTIANKKRMEKIRKYQPPSAIYCNPINFETSKGILFNQYQSTLSRILEYEQIYQSSEKLCPSNNGNGDSNNRSSIYCMNKMIISDSNVFVYKLFNGDVGTLFANGHTLLKVSDSDSIWYIIPDEECGWISKCFDVNNEILPNELQDKINEASAAANMLNIGSGMMLNNLLDNGPRNEDVFVRNITIYENSEISMMELSNGIIQFDFQEDEFTTPMILLIKDLGETITVVSDFEGIRTMKMLDFIQRYDCDKSSSRFRDKLMIVKKCLKERLNM</sequence>
<dbReference type="Gene3D" id="3.30.1120.30">
    <property type="entry name" value="POLO box domain"/>
    <property type="match status" value="2"/>
</dbReference>
<feature type="region of interest" description="Disordered" evidence="7">
    <location>
        <begin position="1"/>
        <end position="30"/>
    </location>
</feature>
<dbReference type="AlphaFoldDB" id="A0A9P6W651"/>
<keyword evidence="10" id="KW-1185">Reference proteome</keyword>
<keyword evidence="4 9" id="KW-0418">Kinase</keyword>
<organism evidence="9 10">
    <name type="scientific">Maudiozyma exigua</name>
    <name type="common">Yeast</name>
    <name type="synonym">Kazachstania exigua</name>
    <dbReference type="NCBI Taxonomy" id="34358"/>
    <lineage>
        <taxon>Eukaryota</taxon>
        <taxon>Fungi</taxon>
        <taxon>Dikarya</taxon>
        <taxon>Ascomycota</taxon>
        <taxon>Saccharomycotina</taxon>
        <taxon>Saccharomycetes</taxon>
        <taxon>Saccharomycetales</taxon>
        <taxon>Saccharomycetaceae</taxon>
        <taxon>Maudiozyma</taxon>
    </lineage>
</organism>